<sequence length="74" mass="7967">MDDEIAEKLLAFLAERLGPSDLDRAEGILQGRDDGPTGMAADSLRRRVAAGVTRRQAARGGSFEAMFPHANRLA</sequence>
<dbReference type="AlphaFoldDB" id="A0A5R9J442"/>
<reference evidence="1 2" key="1">
    <citation type="submission" date="2019-05" db="EMBL/GenBank/DDBJ databases">
        <authorList>
            <person name="Pankratov T."/>
            <person name="Grouzdev D."/>
        </authorList>
    </citation>
    <scope>NUCLEOTIDE SEQUENCE [LARGE SCALE GENOMIC DNA]</scope>
    <source>
        <strain evidence="1 2">KEBCLARHB70R</strain>
    </source>
</reference>
<proteinExistence type="predicted"/>
<evidence type="ECO:0000313" key="1">
    <source>
        <dbReference type="EMBL" id="TLU71267.1"/>
    </source>
</evidence>
<accession>A0A5R9J442</accession>
<protein>
    <submittedName>
        <fullName evidence="1">Uncharacterized protein</fullName>
    </submittedName>
</protein>
<gene>
    <name evidence="1" type="ORF">FE263_17330</name>
</gene>
<evidence type="ECO:0000313" key="2">
    <source>
        <dbReference type="Proteomes" id="UP000305654"/>
    </source>
</evidence>
<organism evidence="1 2">
    <name type="scientific">Lichenicoccus roseus</name>
    <dbReference type="NCBI Taxonomy" id="2683649"/>
    <lineage>
        <taxon>Bacteria</taxon>
        <taxon>Pseudomonadati</taxon>
        <taxon>Pseudomonadota</taxon>
        <taxon>Alphaproteobacteria</taxon>
        <taxon>Acetobacterales</taxon>
        <taxon>Acetobacteraceae</taxon>
        <taxon>Lichenicoccus</taxon>
    </lineage>
</organism>
<dbReference type="Proteomes" id="UP000305654">
    <property type="component" value="Unassembled WGS sequence"/>
</dbReference>
<keyword evidence="2" id="KW-1185">Reference proteome</keyword>
<dbReference type="EMBL" id="VCDI01000007">
    <property type="protein sequence ID" value="TLU71267.1"/>
    <property type="molecule type" value="Genomic_DNA"/>
</dbReference>
<name>A0A5R9J442_9PROT</name>
<dbReference type="RefSeq" id="WP_138327304.1">
    <property type="nucleotide sequence ID" value="NZ_VCDI01000007.1"/>
</dbReference>
<comment type="caution">
    <text evidence="1">The sequence shown here is derived from an EMBL/GenBank/DDBJ whole genome shotgun (WGS) entry which is preliminary data.</text>
</comment>